<accession>A0ABV2HP40</accession>
<protein>
    <submittedName>
        <fullName evidence="1">Uncharacterized protein</fullName>
    </submittedName>
</protein>
<reference evidence="1 2" key="1">
    <citation type="submission" date="2024-06" db="EMBL/GenBank/DDBJ databases">
        <title>Genomic Encyclopedia of Type Strains, Phase IV (KMG-IV): sequencing the most valuable type-strain genomes for metagenomic binning, comparative biology and taxonomic classification.</title>
        <authorList>
            <person name="Goeker M."/>
        </authorList>
    </citation>
    <scope>NUCLEOTIDE SEQUENCE [LARGE SCALE GENOMIC DNA]</scope>
    <source>
        <strain evidence="1 2">DSM 29846</strain>
    </source>
</reference>
<evidence type="ECO:0000313" key="1">
    <source>
        <dbReference type="EMBL" id="MET3592341.1"/>
    </source>
</evidence>
<name>A0ABV2HP40_9HYPH</name>
<proteinExistence type="predicted"/>
<dbReference type="RefSeq" id="WP_292301303.1">
    <property type="nucleotide sequence ID" value="NZ_JBEPLM010000002.1"/>
</dbReference>
<sequence length="138" mass="15658">MAKKSRWKAGFSPSSVFETINKRRVQTDEKVTYQGFGLTTDVEILYTYIDCSREISSYAAKNLIRSSILEKTRSGTLSPNEFITIFDKKASLNKVTTKNKYHILTSLSYSGEFSFKSVTIDGCKIVLSPSNLKKYRIT</sequence>
<keyword evidence="2" id="KW-1185">Reference proteome</keyword>
<organism evidence="1 2">
    <name type="scientific">Mesorhizobium shonense</name>
    <dbReference type="NCBI Taxonomy" id="1209948"/>
    <lineage>
        <taxon>Bacteria</taxon>
        <taxon>Pseudomonadati</taxon>
        <taxon>Pseudomonadota</taxon>
        <taxon>Alphaproteobacteria</taxon>
        <taxon>Hyphomicrobiales</taxon>
        <taxon>Phyllobacteriaceae</taxon>
        <taxon>Mesorhizobium</taxon>
    </lineage>
</organism>
<evidence type="ECO:0000313" key="2">
    <source>
        <dbReference type="Proteomes" id="UP001549036"/>
    </source>
</evidence>
<comment type="caution">
    <text evidence="1">The sequence shown here is derived from an EMBL/GenBank/DDBJ whole genome shotgun (WGS) entry which is preliminary data.</text>
</comment>
<dbReference type="EMBL" id="JBEPLM010000002">
    <property type="protein sequence ID" value="MET3592341.1"/>
    <property type="molecule type" value="Genomic_DNA"/>
</dbReference>
<dbReference type="Proteomes" id="UP001549036">
    <property type="component" value="Unassembled WGS sequence"/>
</dbReference>
<gene>
    <name evidence="1" type="ORF">ABID26_001725</name>
</gene>